<reference evidence="5 6" key="1">
    <citation type="submission" date="2016-11" db="EMBL/GenBank/DDBJ databases">
        <authorList>
            <person name="Jaros S."/>
            <person name="Januszkiewicz K."/>
            <person name="Wedrychowicz H."/>
        </authorList>
    </citation>
    <scope>NUCLEOTIDE SEQUENCE [LARGE SCALE GENOMIC DNA]</scope>
    <source>
        <strain evidence="5 6">DSM 27406</strain>
    </source>
</reference>
<dbReference type="PANTHER" id="PTHR22893:SF91">
    <property type="entry name" value="NADPH DEHYDROGENASE 2-RELATED"/>
    <property type="match status" value="1"/>
</dbReference>
<dbReference type="GO" id="GO:0010181">
    <property type="term" value="F:FMN binding"/>
    <property type="evidence" value="ECO:0007669"/>
    <property type="project" value="InterPro"/>
</dbReference>
<evidence type="ECO:0000259" key="4">
    <source>
        <dbReference type="Pfam" id="PF00724"/>
    </source>
</evidence>
<dbReference type="CDD" id="cd02933">
    <property type="entry name" value="OYE_like_FMN"/>
    <property type="match status" value="1"/>
</dbReference>
<dbReference type="PANTHER" id="PTHR22893">
    <property type="entry name" value="NADH OXIDOREDUCTASE-RELATED"/>
    <property type="match status" value="1"/>
</dbReference>
<dbReference type="RefSeq" id="WP_073080185.1">
    <property type="nucleotide sequence ID" value="NZ_FRBL01000003.1"/>
</dbReference>
<evidence type="ECO:0000313" key="5">
    <source>
        <dbReference type="EMBL" id="SHL45484.1"/>
    </source>
</evidence>
<comment type="cofactor">
    <cofactor evidence="1">
        <name>FMN</name>
        <dbReference type="ChEBI" id="CHEBI:58210"/>
    </cofactor>
</comment>
<dbReference type="InterPro" id="IPR013785">
    <property type="entry name" value="Aldolase_TIM"/>
</dbReference>
<evidence type="ECO:0000256" key="1">
    <source>
        <dbReference type="ARBA" id="ARBA00001917"/>
    </source>
</evidence>
<dbReference type="SUPFAM" id="SSF51395">
    <property type="entry name" value="FMN-linked oxidoreductases"/>
    <property type="match status" value="1"/>
</dbReference>
<feature type="domain" description="NADH:flavin oxidoreductase/NADH oxidase N-terminal" evidence="4">
    <location>
        <begin position="5"/>
        <end position="335"/>
    </location>
</feature>
<dbReference type="FunFam" id="3.20.20.70:FF:000059">
    <property type="entry name" value="N-ethylmaleimide reductase, FMN-linked"/>
    <property type="match status" value="1"/>
</dbReference>
<dbReference type="InterPro" id="IPR001155">
    <property type="entry name" value="OxRdtase_FMN_N"/>
</dbReference>
<protein>
    <submittedName>
        <fullName evidence="5">N-ethylmaleimide reductase</fullName>
    </submittedName>
</protein>
<dbReference type="Proteomes" id="UP000184420">
    <property type="component" value="Unassembled WGS sequence"/>
</dbReference>
<dbReference type="Pfam" id="PF00724">
    <property type="entry name" value="Oxidored_FMN"/>
    <property type="match status" value="1"/>
</dbReference>
<dbReference type="STRING" id="1419482.SAMN05444266_103388"/>
<dbReference type="InterPro" id="IPR045247">
    <property type="entry name" value="Oye-like"/>
</dbReference>
<gene>
    <name evidence="5" type="ORF">SAMN05444266_103388</name>
</gene>
<evidence type="ECO:0000256" key="3">
    <source>
        <dbReference type="ARBA" id="ARBA00023002"/>
    </source>
</evidence>
<dbReference type="OrthoDB" id="9772736at2"/>
<dbReference type="Gene3D" id="3.20.20.70">
    <property type="entry name" value="Aldolase class I"/>
    <property type="match status" value="1"/>
</dbReference>
<dbReference type="GO" id="GO:0005829">
    <property type="term" value="C:cytosol"/>
    <property type="evidence" value="ECO:0007669"/>
    <property type="project" value="UniProtKB-ARBA"/>
</dbReference>
<evidence type="ECO:0000313" key="6">
    <source>
        <dbReference type="Proteomes" id="UP000184420"/>
    </source>
</evidence>
<dbReference type="EMBL" id="FRBL01000003">
    <property type="protein sequence ID" value="SHL45484.1"/>
    <property type="molecule type" value="Genomic_DNA"/>
</dbReference>
<name>A0A1M7ARW5_9BACT</name>
<dbReference type="GO" id="GO:0016628">
    <property type="term" value="F:oxidoreductase activity, acting on the CH-CH group of donors, NAD or NADP as acceptor"/>
    <property type="evidence" value="ECO:0007669"/>
    <property type="project" value="UniProtKB-ARBA"/>
</dbReference>
<proteinExistence type="inferred from homology"/>
<organism evidence="5 6">
    <name type="scientific">Chitinophaga jiangningensis</name>
    <dbReference type="NCBI Taxonomy" id="1419482"/>
    <lineage>
        <taxon>Bacteria</taxon>
        <taxon>Pseudomonadati</taxon>
        <taxon>Bacteroidota</taxon>
        <taxon>Chitinophagia</taxon>
        <taxon>Chitinophagales</taxon>
        <taxon>Chitinophagaceae</taxon>
        <taxon>Chitinophaga</taxon>
    </lineage>
</organism>
<evidence type="ECO:0000256" key="2">
    <source>
        <dbReference type="ARBA" id="ARBA00005979"/>
    </source>
</evidence>
<keyword evidence="6" id="KW-1185">Reference proteome</keyword>
<sequence length="368" mass="40183">MEQQLLAPLTYKDHSFRNRIVMAPMSRRRADDAMPSKNMGIYYAQRAGAGLIIAENTAVAPNGVGYLKIPGIYNDAQQAAWKNITDQVHAQGGKIFLQLVHTGRIGHPANQQQLPTVSPSALAAAGVLRTPSAEQVPFPVPHALSTLEATDLVAAHVQAAQRAIAAGFDGVEVHGAHGFLPMQFLHPLTNNRTDQYGGSIENRSRFLLEIVKGIMAAIGPERTGLRLSPFSGLNDLPPFEEELATYRYLVDELSKTDLLYIHLSDQSTNGEPPIPRWFLQELRQRFHNLIILAGGFTQQTAEAMLQDGLANLIAFGRPFISNPDLPERFRNGLPLAPADEATFYHGGDKGLIDYPSYSRSRECAGAAG</sequence>
<dbReference type="AlphaFoldDB" id="A0A1M7ARW5"/>
<keyword evidence="3" id="KW-0560">Oxidoreductase</keyword>
<comment type="similarity">
    <text evidence="2">Belongs to the NADH:flavin oxidoreductase/NADH oxidase family.</text>
</comment>
<accession>A0A1M7ARW5</accession>